<protein>
    <submittedName>
        <fullName evidence="1">Uncharacterized protein</fullName>
    </submittedName>
</protein>
<dbReference type="EMBL" id="JAACFV010000220">
    <property type="protein sequence ID" value="KAF7502783.1"/>
    <property type="molecule type" value="Genomic_DNA"/>
</dbReference>
<evidence type="ECO:0000313" key="2">
    <source>
        <dbReference type="Proteomes" id="UP000606974"/>
    </source>
</evidence>
<gene>
    <name evidence="1" type="ORF">GJ744_005173</name>
</gene>
<proteinExistence type="predicted"/>
<evidence type="ECO:0000313" key="1">
    <source>
        <dbReference type="EMBL" id="KAF7502783.1"/>
    </source>
</evidence>
<name>A0A8H7DZS1_9EURO</name>
<sequence length="96" mass="10880">MGLMVMNCSPANLEHLLNSETYGTERMATMQTHPTMVSTSTLKKTLIALHHLEHLPNSVTFGRERMAKIQPHPMMVSTSTLKKTLIVLHHLEQMLM</sequence>
<keyword evidence="2" id="KW-1185">Reference proteome</keyword>
<accession>A0A8H7DZS1</accession>
<dbReference type="Proteomes" id="UP000606974">
    <property type="component" value="Unassembled WGS sequence"/>
</dbReference>
<dbReference type="AlphaFoldDB" id="A0A8H7DZS1"/>
<organism evidence="1 2">
    <name type="scientific">Endocarpon pusillum</name>
    <dbReference type="NCBI Taxonomy" id="364733"/>
    <lineage>
        <taxon>Eukaryota</taxon>
        <taxon>Fungi</taxon>
        <taxon>Dikarya</taxon>
        <taxon>Ascomycota</taxon>
        <taxon>Pezizomycotina</taxon>
        <taxon>Eurotiomycetes</taxon>
        <taxon>Chaetothyriomycetidae</taxon>
        <taxon>Verrucariales</taxon>
        <taxon>Verrucariaceae</taxon>
        <taxon>Endocarpon</taxon>
    </lineage>
</organism>
<reference evidence="1" key="1">
    <citation type="submission" date="2020-02" db="EMBL/GenBank/DDBJ databases">
        <authorList>
            <person name="Palmer J.M."/>
        </authorList>
    </citation>
    <scope>NUCLEOTIDE SEQUENCE</scope>
    <source>
        <strain evidence="1">EPUS1.4</strain>
        <tissue evidence="1">Thallus</tissue>
    </source>
</reference>
<comment type="caution">
    <text evidence="1">The sequence shown here is derived from an EMBL/GenBank/DDBJ whole genome shotgun (WGS) entry which is preliminary data.</text>
</comment>